<reference evidence="2 3" key="1">
    <citation type="submission" date="2017-03" db="EMBL/GenBank/DDBJ databases">
        <authorList>
            <person name="Afonso C.L."/>
            <person name="Miller P.J."/>
            <person name="Scott M.A."/>
            <person name="Spackman E."/>
            <person name="Goraichik I."/>
            <person name="Dimitrov K.M."/>
            <person name="Suarez D.L."/>
            <person name="Swayne D.E."/>
        </authorList>
    </citation>
    <scope>NUCLEOTIDE SEQUENCE [LARGE SCALE GENOMIC DNA]</scope>
    <source>
        <strain evidence="2 3">CECT 7971</strain>
    </source>
</reference>
<gene>
    <name evidence="2" type="ORF">PAM7971_00551</name>
</gene>
<proteinExistence type="predicted"/>
<evidence type="ECO:0000313" key="3">
    <source>
        <dbReference type="Proteomes" id="UP000193307"/>
    </source>
</evidence>
<sequence>MSEISEFEARITAALERIGRAVASADEQNVTAGQGGIATDDMVNEMGRLQEALDVERDTNAQLENRVRAIHEKQQSHVAALEAEVEALRQQLMSHDAEMQKMRSINSQLRENNTALRTVNIDAIGDPSLVNTALITELEALRVGRDADLAELNTILTDLRPFTDAAQKEEA</sequence>
<accession>A0A1Y5RPN1</accession>
<dbReference type="EMBL" id="FWFW01000001">
    <property type="protein sequence ID" value="SLN19549.1"/>
    <property type="molecule type" value="Genomic_DNA"/>
</dbReference>
<dbReference type="OrthoDB" id="7871100at2"/>
<dbReference type="STRING" id="658057.SAMN04488032_10199"/>
<keyword evidence="3" id="KW-1185">Reference proteome</keyword>
<name>A0A1Y5RPN1_9RHOB</name>
<dbReference type="AlphaFoldDB" id="A0A1Y5RPN1"/>
<dbReference type="RefSeq" id="WP_085847434.1">
    <property type="nucleotide sequence ID" value="NZ_FNZV01000001.1"/>
</dbReference>
<protein>
    <recommendedName>
        <fullName evidence="4">Chromosome partition protein Smc</fullName>
    </recommendedName>
</protein>
<evidence type="ECO:0008006" key="4">
    <source>
        <dbReference type="Google" id="ProtNLM"/>
    </source>
</evidence>
<organism evidence="2 3">
    <name type="scientific">Pacificibacter marinus</name>
    <dbReference type="NCBI Taxonomy" id="658057"/>
    <lineage>
        <taxon>Bacteria</taxon>
        <taxon>Pseudomonadati</taxon>
        <taxon>Pseudomonadota</taxon>
        <taxon>Alphaproteobacteria</taxon>
        <taxon>Rhodobacterales</taxon>
        <taxon>Roseobacteraceae</taxon>
        <taxon>Pacificibacter</taxon>
    </lineage>
</organism>
<feature type="coiled-coil region" evidence="1">
    <location>
        <begin position="46"/>
        <end position="105"/>
    </location>
</feature>
<evidence type="ECO:0000313" key="2">
    <source>
        <dbReference type="EMBL" id="SLN19549.1"/>
    </source>
</evidence>
<keyword evidence="1" id="KW-0175">Coiled coil</keyword>
<evidence type="ECO:0000256" key="1">
    <source>
        <dbReference type="SAM" id="Coils"/>
    </source>
</evidence>
<dbReference type="Proteomes" id="UP000193307">
    <property type="component" value="Unassembled WGS sequence"/>
</dbReference>